<dbReference type="CDD" id="cd07067">
    <property type="entry name" value="HP_PGM_like"/>
    <property type="match status" value="1"/>
</dbReference>
<dbReference type="GO" id="GO:0016791">
    <property type="term" value="F:phosphatase activity"/>
    <property type="evidence" value="ECO:0007669"/>
    <property type="project" value="TreeGrafter"/>
</dbReference>
<reference evidence="1" key="2">
    <citation type="submission" date="2016-07" db="EMBL/GenBank/DDBJ databases">
        <authorList>
            <person name="Kauffman K."/>
            <person name="Arevalo P."/>
            <person name="Polz M.F."/>
        </authorList>
    </citation>
    <scope>NUCLEOTIDE SEQUENCE</scope>
    <source>
        <strain evidence="1">10N.261.52.F7</strain>
    </source>
</reference>
<evidence type="ECO:0008006" key="2">
    <source>
        <dbReference type="Google" id="ProtNLM"/>
    </source>
</evidence>
<dbReference type="AlphaFoldDB" id="A0AB36XHT4"/>
<reference evidence="1" key="3">
    <citation type="journal article" date="2018" name="Nature">
        <title>A major lineage of non-tailed dsDNA viruses as unrecognized killers of marine bacteria.</title>
        <authorList>
            <person name="Kauffman K.M."/>
            <person name="Hussain F.A."/>
            <person name="Yang J."/>
            <person name="Arevalo P."/>
            <person name="Brown J.M."/>
            <person name="Chang W.K."/>
            <person name="VanInsberghe D."/>
            <person name="Elsherbini J."/>
            <person name="Sharma R.S."/>
            <person name="Cutler M.B."/>
            <person name="Kelly L."/>
            <person name="Polz M.F."/>
        </authorList>
    </citation>
    <scope>NUCLEOTIDE SEQUENCE</scope>
    <source>
        <strain evidence="1">10N.261.52.F7</strain>
    </source>
</reference>
<dbReference type="PANTHER" id="PTHR48100:SF44">
    <property type="entry name" value="PHOSPHATASE C1620.13-RELATED"/>
    <property type="match status" value="1"/>
</dbReference>
<dbReference type="InterPro" id="IPR013078">
    <property type="entry name" value="His_Pase_superF_clade-1"/>
</dbReference>
<organism evidence="1">
    <name type="scientific">Vibrio lentus</name>
    <dbReference type="NCBI Taxonomy" id="136468"/>
    <lineage>
        <taxon>Bacteria</taxon>
        <taxon>Pseudomonadati</taxon>
        <taxon>Pseudomonadota</taxon>
        <taxon>Gammaproteobacteria</taxon>
        <taxon>Vibrionales</taxon>
        <taxon>Vibrionaceae</taxon>
        <taxon>Vibrio</taxon>
    </lineage>
</organism>
<accession>A0AB36XHT4</accession>
<dbReference type="SUPFAM" id="SSF53254">
    <property type="entry name" value="Phosphoglycerate mutase-like"/>
    <property type="match status" value="1"/>
</dbReference>
<dbReference type="EMBL" id="MCXM01000035">
    <property type="protein sequence ID" value="PMK43246.1"/>
    <property type="molecule type" value="Genomic_DNA"/>
</dbReference>
<dbReference type="PANTHER" id="PTHR48100">
    <property type="entry name" value="BROAD-SPECIFICITY PHOSPHATASE YOR283W-RELATED"/>
    <property type="match status" value="1"/>
</dbReference>
<gene>
    <name evidence="1" type="ORF">BCT99_05265</name>
</gene>
<dbReference type="RefSeq" id="WP_102282168.1">
    <property type="nucleotide sequence ID" value="NZ_JAJGZN020000001.1"/>
</dbReference>
<comment type="caution">
    <text evidence="1">The sequence shown here is derived from an EMBL/GenBank/DDBJ whole genome shotgun (WGS) entry which is preliminary data.</text>
</comment>
<sequence>MVRTDLVIGHNKLPKSSIRVVFVRHGNAEHYGKEIASDSSLTDIGDNQSVEVCQHIMKQYKVDDVFCSELSRTQNTALPLIKNLGLKVKIDCLLNEAHTFKDWRILTKDTLEKNILRRIIKAEERPKKGESPKDVQGRCEAFLKHISSDYSNFGKTIAIFGHFSWINMLLNFINGKNSCCNVNCVTEIPNASITEIIIHNTYDDDDFDDVFFTIKKVGDVSHLINSEVTV</sequence>
<dbReference type="SMART" id="SM00855">
    <property type="entry name" value="PGAM"/>
    <property type="match status" value="1"/>
</dbReference>
<protein>
    <recommendedName>
        <fullName evidence="2">Histidine phosphatase family protein</fullName>
    </recommendedName>
</protein>
<dbReference type="InterPro" id="IPR050275">
    <property type="entry name" value="PGM_Phosphatase"/>
</dbReference>
<dbReference type="Pfam" id="PF00300">
    <property type="entry name" value="His_Phos_1"/>
    <property type="match status" value="1"/>
</dbReference>
<reference key="1">
    <citation type="submission" date="2016-07" db="EMBL/GenBank/DDBJ databases">
        <title>Nontailed viruses are major unrecognized killers of bacteria in the ocean.</title>
        <authorList>
            <person name="Kauffman K."/>
            <person name="Hussain F."/>
            <person name="Yang J."/>
            <person name="Arevalo P."/>
            <person name="Brown J."/>
            <person name="Cutler M."/>
            <person name="Kelly L."/>
            <person name="Polz M.F."/>
        </authorList>
    </citation>
    <scope>NUCLEOTIDE SEQUENCE [LARGE SCALE GENOMIC DNA]</scope>
    <source>
        <strain>10N.261.52.F7</strain>
    </source>
</reference>
<dbReference type="InterPro" id="IPR029033">
    <property type="entry name" value="His_PPase_superfam"/>
</dbReference>
<dbReference type="GO" id="GO:0005829">
    <property type="term" value="C:cytosol"/>
    <property type="evidence" value="ECO:0007669"/>
    <property type="project" value="TreeGrafter"/>
</dbReference>
<evidence type="ECO:0000313" key="1">
    <source>
        <dbReference type="EMBL" id="PMK43246.1"/>
    </source>
</evidence>
<proteinExistence type="predicted"/>
<name>A0AB36XHT4_9VIBR</name>
<dbReference type="Gene3D" id="3.40.50.1240">
    <property type="entry name" value="Phosphoglycerate mutase-like"/>
    <property type="match status" value="1"/>
</dbReference>